<dbReference type="InterPro" id="IPR015943">
    <property type="entry name" value="WD40/YVTN_repeat-like_dom_sf"/>
</dbReference>
<feature type="compositionally biased region" description="Basic and acidic residues" evidence="1">
    <location>
        <begin position="280"/>
        <end position="299"/>
    </location>
</feature>
<name>A0A1S8BM80_9PEZI</name>
<gene>
    <name evidence="3" type="ORF">BK809_0005330</name>
</gene>
<dbReference type="PANTHER" id="PTHR15728">
    <property type="entry name" value="DEADENYLATION COMPLEX CATALYTIC SUBUNIT PAN2"/>
    <property type="match status" value="1"/>
</dbReference>
<organism evidence="3 4">
    <name type="scientific">Diplodia seriata</name>
    <dbReference type="NCBI Taxonomy" id="420778"/>
    <lineage>
        <taxon>Eukaryota</taxon>
        <taxon>Fungi</taxon>
        <taxon>Dikarya</taxon>
        <taxon>Ascomycota</taxon>
        <taxon>Pezizomycotina</taxon>
        <taxon>Dothideomycetes</taxon>
        <taxon>Dothideomycetes incertae sedis</taxon>
        <taxon>Botryosphaeriales</taxon>
        <taxon>Botryosphaeriaceae</taxon>
        <taxon>Diplodia</taxon>
    </lineage>
</organism>
<dbReference type="Pfam" id="PF20770">
    <property type="entry name" value="PAN2_N"/>
    <property type="match status" value="1"/>
</dbReference>
<evidence type="ECO:0000256" key="1">
    <source>
        <dbReference type="SAM" id="MobiDB-lite"/>
    </source>
</evidence>
<dbReference type="STRING" id="420778.A0A1S8BM80"/>
<feature type="compositionally biased region" description="Low complexity" evidence="1">
    <location>
        <begin position="252"/>
        <end position="261"/>
    </location>
</feature>
<dbReference type="EMBL" id="MSZU01000074">
    <property type="protein sequence ID" value="OMP88611.1"/>
    <property type="molecule type" value="Genomic_DNA"/>
</dbReference>
<reference evidence="3 4" key="1">
    <citation type="submission" date="2017-01" db="EMBL/GenBank/DDBJ databases">
        <title>Draft genome sequence of Diplodia seriata F98.1, a fungal species involved in grapevine trunk diseases.</title>
        <authorList>
            <person name="Robert-Siegwald G."/>
            <person name="Vallet J."/>
            <person name="Abou-Mansour E."/>
            <person name="Xu J."/>
            <person name="Rey P."/>
            <person name="Bertsch C."/>
            <person name="Rego C."/>
            <person name="Larignon P."/>
            <person name="Fontaine F."/>
            <person name="Lebrun M.-H."/>
        </authorList>
    </citation>
    <scope>NUCLEOTIDE SEQUENCE [LARGE SCALE GENOMIC DNA]</scope>
    <source>
        <strain evidence="3 4">F98.1</strain>
    </source>
</reference>
<dbReference type="Proteomes" id="UP000190776">
    <property type="component" value="Unassembled WGS sequence"/>
</dbReference>
<dbReference type="InterPro" id="IPR036322">
    <property type="entry name" value="WD40_repeat_dom_sf"/>
</dbReference>
<evidence type="ECO:0000313" key="3">
    <source>
        <dbReference type="EMBL" id="OMP88611.1"/>
    </source>
</evidence>
<dbReference type="PANTHER" id="PTHR15728:SF0">
    <property type="entry name" value="PAN2-PAN3 DEADENYLATION COMPLEX CATALYTIC SUBUNIT PAN2"/>
    <property type="match status" value="1"/>
</dbReference>
<feature type="region of interest" description="Disordered" evidence="1">
    <location>
        <begin position="197"/>
        <end position="302"/>
    </location>
</feature>
<dbReference type="AlphaFoldDB" id="A0A1S8BM80"/>
<evidence type="ECO:0000259" key="2">
    <source>
        <dbReference type="Pfam" id="PF20770"/>
    </source>
</evidence>
<dbReference type="Gene3D" id="2.130.10.10">
    <property type="entry name" value="YVTN repeat-like/Quinoprotein amine dehydrogenase"/>
    <property type="match status" value="1"/>
</dbReference>
<dbReference type="SUPFAM" id="SSF50978">
    <property type="entry name" value="WD40 repeat-like"/>
    <property type="match status" value="1"/>
</dbReference>
<feature type="compositionally biased region" description="Low complexity" evidence="1">
    <location>
        <begin position="215"/>
        <end position="232"/>
    </location>
</feature>
<feature type="compositionally biased region" description="Basic residues" evidence="1">
    <location>
        <begin position="233"/>
        <end position="244"/>
    </location>
</feature>
<dbReference type="InterPro" id="IPR050785">
    <property type="entry name" value="PAN2-PAN3_catalytic_subunit"/>
</dbReference>
<dbReference type="OrthoDB" id="16516at2759"/>
<dbReference type="GO" id="GO:0000289">
    <property type="term" value="P:nuclear-transcribed mRNA poly(A) tail shortening"/>
    <property type="evidence" value="ECO:0007669"/>
    <property type="project" value="TreeGrafter"/>
</dbReference>
<dbReference type="GO" id="GO:0031251">
    <property type="term" value="C:PAN complex"/>
    <property type="evidence" value="ECO:0007669"/>
    <property type="project" value="TreeGrafter"/>
</dbReference>
<dbReference type="GO" id="GO:0004535">
    <property type="term" value="F:poly(A)-specific ribonuclease activity"/>
    <property type="evidence" value="ECO:0007669"/>
    <property type="project" value="TreeGrafter"/>
</dbReference>
<sequence length="540" mass="59841">MPTPATTVAFDTHQDLLWSGNDYGRVSSFFGPELQRYTSYRAHPSGEGAVKQLLFCDKGVLSISVRSVHLASRRGVTQWHLTNEGFKDLRCMSFTSKGVYEVLVAGCQDSMFRIDVEKGTITATLPAENSYTMMKKGGQYICAATTAGMVQIIDPSSFKIVKSWQAHKEWINDMDAKSDFLVTCGFSRERGAAAVEAPPLGRVERVGGEDEPGERSSSSPSASPCSRSSSSSSRRRMVGGRWRRGREAPRLAAVGQHGQHAAQRHEQQVRGADVQAGQEGEARQRDPEQPAQHGREAVAHRRLLVPEQRLVHPRAGRRRRGREDVHKVQLLRAARRVVRRRCRRCVNAIEVEAEQRPVGIEDRFGHAQARGAEAHRRRRGALVAVAVAAVDAVQRRVAGAGGAVEVAGGRRVLGGEQEPRILGGDGPVPERRESVQLEGVQLQRGVDELDEDGEGQDVGQLLDPFGKLWQRDWRRRRMHNWAVRVSGYMSCRENCAQRRAGGTEIWLSLTVYLLQHTRWTAKAAWGPTSVPTPFCIGVSF</sequence>
<comment type="caution">
    <text evidence="3">The sequence shown here is derived from an EMBL/GenBank/DDBJ whole genome shotgun (WGS) entry which is preliminary data.</text>
</comment>
<dbReference type="InterPro" id="IPR048841">
    <property type="entry name" value="PAN2_N"/>
</dbReference>
<dbReference type="GO" id="GO:0000932">
    <property type="term" value="C:P-body"/>
    <property type="evidence" value="ECO:0007669"/>
    <property type="project" value="TreeGrafter"/>
</dbReference>
<accession>A0A1S8BM80</accession>
<feature type="domain" description="PAN2-PAN3 deadenylation complex catalytic subunit PAN2 N-terminal" evidence="2">
    <location>
        <begin position="4"/>
        <end position="189"/>
    </location>
</feature>
<proteinExistence type="predicted"/>
<protein>
    <submittedName>
        <fullName evidence="3">PAB-dependent poly(A)-specific ribonuclease subunit PAN2</fullName>
    </submittedName>
</protein>
<evidence type="ECO:0000313" key="4">
    <source>
        <dbReference type="Proteomes" id="UP000190776"/>
    </source>
</evidence>